<dbReference type="OrthoDB" id="8400810at2"/>
<dbReference type="InterPro" id="IPR006311">
    <property type="entry name" value="TAT_signal"/>
</dbReference>
<proteinExistence type="predicted"/>
<reference evidence="2 3" key="1">
    <citation type="submission" date="2018-10" db="EMBL/GenBank/DDBJ databases">
        <title>Phylogenomics of Brevibacillus.</title>
        <authorList>
            <person name="Dunlap C."/>
        </authorList>
    </citation>
    <scope>NUCLEOTIDE SEQUENCE [LARGE SCALE GENOMIC DNA]</scope>
    <source>
        <strain evidence="2 3">JCM 15716</strain>
    </source>
</reference>
<dbReference type="RefSeq" id="WP_122917184.1">
    <property type="nucleotide sequence ID" value="NZ_RHHQ01000007.1"/>
</dbReference>
<evidence type="ECO:0000256" key="1">
    <source>
        <dbReference type="SAM" id="Phobius"/>
    </source>
</evidence>
<dbReference type="PROSITE" id="PS51318">
    <property type="entry name" value="TAT"/>
    <property type="match status" value="1"/>
</dbReference>
<keyword evidence="1" id="KW-0472">Membrane</keyword>
<dbReference type="EMBL" id="RHHQ01000007">
    <property type="protein sequence ID" value="RNB90256.1"/>
    <property type="molecule type" value="Genomic_DNA"/>
</dbReference>
<dbReference type="InterPro" id="IPR027056">
    <property type="entry name" value="Gluconate_2DH_su3"/>
</dbReference>
<keyword evidence="1" id="KW-1133">Transmembrane helix</keyword>
<accession>A0A3M8DQ44</accession>
<protein>
    <submittedName>
        <fullName evidence="2">Gluconate 2-dehydrogenase subunit 3 family protein</fullName>
    </submittedName>
</protein>
<gene>
    <name evidence="2" type="ORF">EDM56_06995</name>
</gene>
<dbReference type="Pfam" id="PF13618">
    <property type="entry name" value="Gluconate_2-dh3"/>
    <property type="match status" value="1"/>
</dbReference>
<feature type="transmembrane region" description="Helical" evidence="1">
    <location>
        <begin position="21"/>
        <end position="39"/>
    </location>
</feature>
<comment type="caution">
    <text evidence="2">The sequence shown here is derived from an EMBL/GenBank/DDBJ whole genome shotgun (WGS) entry which is preliminary data.</text>
</comment>
<sequence>MANKNDQIDESTLSRRKFLQNAGYTVGGLIVGGVVGSLIPRKQTNNAAPPATQPAAQPANYTQATMFFTQEQFKIAEAVSERIFPQDDLGPGAKALGVAFFMDHQLAGEWGFNSRDYMEAPFFNGEKVQGYQGRLKRREIFTIGLQEIQNYSNSKYKKNFADLSPEEQDAVLTAFEKDEVKLTTISASGFFQLLRSSTLEGVYADPLYGGNSNMDGWKLKNYPGNQMSYAQVIEQDAFTKMEPKSLKDHLSH</sequence>
<evidence type="ECO:0000313" key="2">
    <source>
        <dbReference type="EMBL" id="RNB90256.1"/>
    </source>
</evidence>
<dbReference type="Proteomes" id="UP000271031">
    <property type="component" value="Unassembled WGS sequence"/>
</dbReference>
<name>A0A3M8DQ44_9BACL</name>
<dbReference type="AlphaFoldDB" id="A0A3M8DQ44"/>
<evidence type="ECO:0000313" key="3">
    <source>
        <dbReference type="Proteomes" id="UP000271031"/>
    </source>
</evidence>
<keyword evidence="1" id="KW-0812">Transmembrane</keyword>
<keyword evidence="3" id="KW-1185">Reference proteome</keyword>
<organism evidence="2 3">
    <name type="scientific">Brevibacillus fluminis</name>
    <dbReference type="NCBI Taxonomy" id="511487"/>
    <lineage>
        <taxon>Bacteria</taxon>
        <taxon>Bacillati</taxon>
        <taxon>Bacillota</taxon>
        <taxon>Bacilli</taxon>
        <taxon>Bacillales</taxon>
        <taxon>Paenibacillaceae</taxon>
        <taxon>Brevibacillus</taxon>
    </lineage>
</organism>